<dbReference type="Proteomes" id="UP000554482">
    <property type="component" value="Unassembled WGS sequence"/>
</dbReference>
<accession>A0A7J6XAG0</accession>
<dbReference type="EMBL" id="JABWDY010003452">
    <property type="protein sequence ID" value="KAF5205928.1"/>
    <property type="molecule type" value="Genomic_DNA"/>
</dbReference>
<name>A0A7J6XAG0_THATH</name>
<reference evidence="1 2" key="1">
    <citation type="submission" date="2020-06" db="EMBL/GenBank/DDBJ databases">
        <title>Transcriptomic and genomic resources for Thalictrum thalictroides and T. hernandezii: Facilitating candidate gene discovery in an emerging model plant lineage.</title>
        <authorList>
            <person name="Arias T."/>
            <person name="Riano-Pachon D.M."/>
            <person name="Di Stilio V.S."/>
        </authorList>
    </citation>
    <scope>NUCLEOTIDE SEQUENCE [LARGE SCALE GENOMIC DNA]</scope>
    <source>
        <strain evidence="2">cv. WT478/WT964</strain>
        <tissue evidence="1">Leaves</tissue>
    </source>
</reference>
<organism evidence="1 2">
    <name type="scientific">Thalictrum thalictroides</name>
    <name type="common">Rue-anemone</name>
    <name type="synonym">Anemone thalictroides</name>
    <dbReference type="NCBI Taxonomy" id="46969"/>
    <lineage>
        <taxon>Eukaryota</taxon>
        <taxon>Viridiplantae</taxon>
        <taxon>Streptophyta</taxon>
        <taxon>Embryophyta</taxon>
        <taxon>Tracheophyta</taxon>
        <taxon>Spermatophyta</taxon>
        <taxon>Magnoliopsida</taxon>
        <taxon>Ranunculales</taxon>
        <taxon>Ranunculaceae</taxon>
        <taxon>Thalictroideae</taxon>
        <taxon>Thalictrum</taxon>
    </lineage>
</organism>
<protein>
    <submittedName>
        <fullName evidence="1">Uncharacterized protein</fullName>
    </submittedName>
</protein>
<evidence type="ECO:0000313" key="1">
    <source>
        <dbReference type="EMBL" id="KAF5205928.1"/>
    </source>
</evidence>
<keyword evidence="2" id="KW-1185">Reference proteome</keyword>
<comment type="caution">
    <text evidence="1">The sequence shown here is derived from an EMBL/GenBank/DDBJ whole genome shotgun (WGS) entry which is preliminary data.</text>
</comment>
<evidence type="ECO:0000313" key="2">
    <source>
        <dbReference type="Proteomes" id="UP000554482"/>
    </source>
</evidence>
<gene>
    <name evidence="1" type="ORF">FRX31_004486</name>
</gene>
<proteinExistence type="predicted"/>
<dbReference type="AlphaFoldDB" id="A0A7J6XAG0"/>
<sequence length="67" mass="7697">MYIIVFAPNAPHLLVQLHLFLGSRGKARLQLSLFKRVLWFSIGWEFEAKFQGDCVQQLGQSMFKGAK</sequence>